<keyword evidence="1" id="KW-1133">Transmembrane helix</keyword>
<sequence length="167" mass="19175">MSDDRDVRRRTIGISMEDSSDDSSSTVTRKSKRKSRITRLLTSIRWIVLSSLVCWLFDVPSSVQFILSLDGWARNLFYLSGISLSITFLIFLYLNFYLPYIKHTPPPNYRLWNRDETLKKYIPIATVTSTLGILGFIISCWKIWGFFSPLVVSGMLMGIVGIMNLFG</sequence>
<dbReference type="OrthoDB" id="2388049at2759"/>
<protein>
    <submittedName>
        <fullName evidence="2">1040_t:CDS:1</fullName>
    </submittedName>
</protein>
<keyword evidence="3" id="KW-1185">Reference proteome</keyword>
<dbReference type="PANTHER" id="PTHR31134">
    <property type="entry name" value="TRANSMEMBRANE PROTEIN 128"/>
    <property type="match status" value="1"/>
</dbReference>
<evidence type="ECO:0000313" key="2">
    <source>
        <dbReference type="EMBL" id="CAG8625162.1"/>
    </source>
</evidence>
<dbReference type="Pfam" id="PF20479">
    <property type="entry name" value="TMEM128"/>
    <property type="match status" value="1"/>
</dbReference>
<gene>
    <name evidence="2" type="ORF">AMORRO_LOCUS8839</name>
</gene>
<dbReference type="AlphaFoldDB" id="A0A9N9D6M8"/>
<name>A0A9N9D6M8_9GLOM</name>
<keyword evidence="1" id="KW-0472">Membrane</keyword>
<feature type="transmembrane region" description="Helical" evidence="1">
    <location>
        <begin position="144"/>
        <end position="166"/>
    </location>
</feature>
<dbReference type="InterPro" id="IPR033579">
    <property type="entry name" value="TMEM128"/>
</dbReference>
<dbReference type="Proteomes" id="UP000789342">
    <property type="component" value="Unassembled WGS sequence"/>
</dbReference>
<feature type="transmembrane region" description="Helical" evidence="1">
    <location>
        <begin position="77"/>
        <end position="100"/>
    </location>
</feature>
<organism evidence="2 3">
    <name type="scientific">Acaulospora morrowiae</name>
    <dbReference type="NCBI Taxonomy" id="94023"/>
    <lineage>
        <taxon>Eukaryota</taxon>
        <taxon>Fungi</taxon>
        <taxon>Fungi incertae sedis</taxon>
        <taxon>Mucoromycota</taxon>
        <taxon>Glomeromycotina</taxon>
        <taxon>Glomeromycetes</taxon>
        <taxon>Diversisporales</taxon>
        <taxon>Acaulosporaceae</taxon>
        <taxon>Acaulospora</taxon>
    </lineage>
</organism>
<dbReference type="EMBL" id="CAJVPV010007982">
    <property type="protein sequence ID" value="CAG8625162.1"/>
    <property type="molecule type" value="Genomic_DNA"/>
</dbReference>
<proteinExistence type="predicted"/>
<reference evidence="2" key="1">
    <citation type="submission" date="2021-06" db="EMBL/GenBank/DDBJ databases">
        <authorList>
            <person name="Kallberg Y."/>
            <person name="Tangrot J."/>
            <person name="Rosling A."/>
        </authorList>
    </citation>
    <scope>NUCLEOTIDE SEQUENCE</scope>
    <source>
        <strain evidence="2">CL551</strain>
    </source>
</reference>
<evidence type="ECO:0000256" key="1">
    <source>
        <dbReference type="SAM" id="Phobius"/>
    </source>
</evidence>
<feature type="transmembrane region" description="Helical" evidence="1">
    <location>
        <begin position="121"/>
        <end position="138"/>
    </location>
</feature>
<dbReference type="PANTHER" id="PTHR31134:SF1">
    <property type="entry name" value="TRANSMEMBRANE PROTEIN 128"/>
    <property type="match status" value="1"/>
</dbReference>
<evidence type="ECO:0000313" key="3">
    <source>
        <dbReference type="Proteomes" id="UP000789342"/>
    </source>
</evidence>
<accession>A0A9N9D6M8</accession>
<keyword evidence="1" id="KW-0812">Transmembrane</keyword>
<comment type="caution">
    <text evidence="2">The sequence shown here is derived from an EMBL/GenBank/DDBJ whole genome shotgun (WGS) entry which is preliminary data.</text>
</comment>
<feature type="transmembrane region" description="Helical" evidence="1">
    <location>
        <begin position="37"/>
        <end position="57"/>
    </location>
</feature>